<dbReference type="EMBL" id="JBJDQH010000008">
    <property type="protein sequence ID" value="MFK4268361.1"/>
    <property type="molecule type" value="Genomic_DNA"/>
</dbReference>
<evidence type="ECO:0000313" key="2">
    <source>
        <dbReference type="EMBL" id="MFK4268361.1"/>
    </source>
</evidence>
<comment type="caution">
    <text evidence="2">The sequence shown here is derived from an EMBL/GenBank/DDBJ whole genome shotgun (WGS) entry which is preliminary data.</text>
</comment>
<sequence length="202" mass="20714">MSTPTQFKQRLAAELSTMATAPAPAPATRAPARRLRLPLAIATVATAAAAAVVVPTLSGSGGSPAYAVTKKDDGSLILRLNRPEGLPGLQQQLKKMGVRAAALEGDENCPTGAPPHAPWATAGYALTFPSEPGKAVIHPDLIPDDTTRSDGRRVAGATLLIVAEFGKDNATKSVSFRLVSKVPKCSVPGIGGGQDAHPAAQR</sequence>
<feature type="transmembrane region" description="Helical" evidence="1">
    <location>
        <begin position="37"/>
        <end position="57"/>
    </location>
</feature>
<reference evidence="2 3" key="1">
    <citation type="submission" date="2024-11" db="EMBL/GenBank/DDBJ databases">
        <title>The Natural Products Discovery Center: Release of the First 8490 Sequenced Strains for Exploring Actinobacteria Biosynthetic Diversity.</title>
        <authorList>
            <person name="Kalkreuter E."/>
            <person name="Kautsar S.A."/>
            <person name="Yang D."/>
            <person name="Bader C.D."/>
            <person name="Teijaro C.N."/>
            <person name="Fluegel L."/>
            <person name="Davis C.M."/>
            <person name="Simpson J.R."/>
            <person name="Lauterbach L."/>
            <person name="Steele A.D."/>
            <person name="Gui C."/>
            <person name="Meng S."/>
            <person name="Li G."/>
            <person name="Viehrig K."/>
            <person name="Ye F."/>
            <person name="Su P."/>
            <person name="Kiefer A.F."/>
            <person name="Nichols A."/>
            <person name="Cepeda A.J."/>
            <person name="Yan W."/>
            <person name="Fan B."/>
            <person name="Jiang Y."/>
            <person name="Adhikari A."/>
            <person name="Zheng C.-J."/>
            <person name="Schuster L."/>
            <person name="Cowan T.M."/>
            <person name="Smanski M.J."/>
            <person name="Chevrette M.G."/>
            <person name="De Carvalho L.P.S."/>
            <person name="Shen B."/>
        </authorList>
    </citation>
    <scope>NUCLEOTIDE SEQUENCE [LARGE SCALE GENOMIC DNA]</scope>
    <source>
        <strain evidence="2 3">NPDC020863</strain>
    </source>
</reference>
<evidence type="ECO:0000256" key="1">
    <source>
        <dbReference type="SAM" id="Phobius"/>
    </source>
</evidence>
<keyword evidence="1" id="KW-0812">Transmembrane</keyword>
<organism evidence="2 3">
    <name type="scientific">Streptomyces milbemycinicus</name>
    <dbReference type="NCBI Taxonomy" id="476552"/>
    <lineage>
        <taxon>Bacteria</taxon>
        <taxon>Bacillati</taxon>
        <taxon>Actinomycetota</taxon>
        <taxon>Actinomycetes</taxon>
        <taxon>Kitasatosporales</taxon>
        <taxon>Streptomycetaceae</taxon>
        <taxon>Streptomyces</taxon>
    </lineage>
</organism>
<proteinExistence type="predicted"/>
<dbReference type="Proteomes" id="UP001620295">
    <property type="component" value="Unassembled WGS sequence"/>
</dbReference>
<protein>
    <submittedName>
        <fullName evidence="2">Uncharacterized protein</fullName>
    </submittedName>
</protein>
<accession>A0ABW8LVX7</accession>
<keyword evidence="1" id="KW-1133">Transmembrane helix</keyword>
<dbReference type="RefSeq" id="WP_404747223.1">
    <property type="nucleotide sequence ID" value="NZ_JBJDQH010000008.1"/>
</dbReference>
<keyword evidence="3" id="KW-1185">Reference proteome</keyword>
<keyword evidence="1" id="KW-0472">Membrane</keyword>
<gene>
    <name evidence="2" type="ORF">ACI2L5_25945</name>
</gene>
<name>A0ABW8LVX7_9ACTN</name>
<evidence type="ECO:0000313" key="3">
    <source>
        <dbReference type="Proteomes" id="UP001620295"/>
    </source>
</evidence>